<dbReference type="WBParaSite" id="TASK_0001008201-mRNA-1">
    <property type="protein sequence ID" value="TASK_0001008201-mRNA-1"/>
    <property type="gene ID" value="TASK_0001008201"/>
</dbReference>
<gene>
    <name evidence="1" type="ORF">TASK_LOCUS10083</name>
</gene>
<keyword evidence="2" id="KW-1185">Reference proteome</keyword>
<dbReference type="Proteomes" id="UP000282613">
    <property type="component" value="Unassembled WGS sequence"/>
</dbReference>
<evidence type="ECO:0000313" key="2">
    <source>
        <dbReference type="Proteomes" id="UP000282613"/>
    </source>
</evidence>
<reference evidence="3" key="1">
    <citation type="submission" date="2017-02" db="UniProtKB">
        <authorList>
            <consortium name="WormBaseParasite"/>
        </authorList>
    </citation>
    <scope>IDENTIFICATION</scope>
</reference>
<organism evidence="3">
    <name type="scientific">Taenia asiatica</name>
    <name type="common">Asian tapeworm</name>
    <dbReference type="NCBI Taxonomy" id="60517"/>
    <lineage>
        <taxon>Eukaryota</taxon>
        <taxon>Metazoa</taxon>
        <taxon>Spiralia</taxon>
        <taxon>Lophotrochozoa</taxon>
        <taxon>Platyhelminthes</taxon>
        <taxon>Cestoda</taxon>
        <taxon>Eucestoda</taxon>
        <taxon>Cyclophyllidea</taxon>
        <taxon>Taeniidae</taxon>
        <taxon>Taenia</taxon>
    </lineage>
</organism>
<dbReference type="EMBL" id="UYRS01020228">
    <property type="protein sequence ID" value="VDK48372.1"/>
    <property type="molecule type" value="Genomic_DNA"/>
</dbReference>
<sequence>MSVIVKALTALEMQRMLTLIYFLFAYQQWIRTHRRGQYLRREDAFSTSPMPLLYSLCKRLLTTLTSFNLALAVTIGMNVEDAVDALAKNAVLGCSATTTNCNITHST</sequence>
<reference evidence="1 2" key="2">
    <citation type="submission" date="2018-11" db="EMBL/GenBank/DDBJ databases">
        <authorList>
            <consortium name="Pathogen Informatics"/>
        </authorList>
    </citation>
    <scope>NUCLEOTIDE SEQUENCE [LARGE SCALE GENOMIC DNA]</scope>
</reference>
<evidence type="ECO:0000313" key="1">
    <source>
        <dbReference type="EMBL" id="VDK48372.1"/>
    </source>
</evidence>
<name>A0A0R3WGT9_TAEAS</name>
<evidence type="ECO:0000313" key="3">
    <source>
        <dbReference type="WBParaSite" id="TASK_0001008201-mRNA-1"/>
    </source>
</evidence>
<dbReference type="AlphaFoldDB" id="A0A0R3WGT9"/>
<accession>A0A0R3WGT9</accession>
<protein>
    <submittedName>
        <fullName evidence="3">Secreted protein</fullName>
    </submittedName>
</protein>
<proteinExistence type="predicted"/>